<comment type="caution">
    <text evidence="2">The sequence shown here is derived from an EMBL/GenBank/DDBJ whole genome shotgun (WGS) entry which is preliminary data.</text>
</comment>
<evidence type="ECO:0000259" key="1">
    <source>
        <dbReference type="Pfam" id="PF00134"/>
    </source>
</evidence>
<dbReference type="Pfam" id="PF00134">
    <property type="entry name" value="Cyclin_N"/>
    <property type="match status" value="1"/>
</dbReference>
<protein>
    <recommendedName>
        <fullName evidence="1">Cyclin N-terminal domain-containing protein</fullName>
    </recommendedName>
</protein>
<evidence type="ECO:0000313" key="2">
    <source>
        <dbReference type="EMBL" id="KAH7570809.1"/>
    </source>
</evidence>
<dbReference type="InterPro" id="IPR036915">
    <property type="entry name" value="Cyclin-like_sf"/>
</dbReference>
<feature type="domain" description="Cyclin N-terminal" evidence="1">
    <location>
        <begin position="20"/>
        <end position="141"/>
    </location>
</feature>
<evidence type="ECO:0000313" key="3">
    <source>
        <dbReference type="Proteomes" id="UP000827721"/>
    </source>
</evidence>
<keyword evidence="3" id="KW-1185">Reference proteome</keyword>
<reference evidence="2 3" key="1">
    <citation type="submission" date="2021-02" db="EMBL/GenBank/DDBJ databases">
        <title>Plant Genome Project.</title>
        <authorList>
            <person name="Zhang R.-G."/>
        </authorList>
    </citation>
    <scope>NUCLEOTIDE SEQUENCE [LARGE SCALE GENOMIC DNA]</scope>
    <source>
        <tissue evidence="2">Leaves</tissue>
    </source>
</reference>
<dbReference type="Proteomes" id="UP000827721">
    <property type="component" value="Unassembled WGS sequence"/>
</dbReference>
<proteinExistence type="predicted"/>
<sequence>MLKLCSVMRERDKGGVSRRKRKMWRRLAEFLIQSASELQVSPIVKYTAFSLFADRFYPSLTRYIQKRHDKGNWLLKPTRESNLQLFALISLWISSKIHDSRPLSVKSLKRLGDKIIKEQHFTTRDFSEAEIVFMQVLDFEIGASNIALIFLEELLVQFKEVARAGELVSFEACMDLMDVLYEKEETLILYRSPHSLAASILACFFQIGVALNERELSLLDAVKFVTSCKEEDVVESVGDILKHVFEPR</sequence>
<dbReference type="Gene3D" id="1.10.472.10">
    <property type="entry name" value="Cyclin-like"/>
    <property type="match status" value="1"/>
</dbReference>
<dbReference type="EMBL" id="JAFEMO010000005">
    <property type="protein sequence ID" value="KAH7570809.1"/>
    <property type="molecule type" value="Genomic_DNA"/>
</dbReference>
<accession>A0ABQ8I2X6</accession>
<dbReference type="InterPro" id="IPR006671">
    <property type="entry name" value="Cyclin_N"/>
</dbReference>
<name>A0ABQ8I2X6_9ROSI</name>
<gene>
    <name evidence="2" type="ORF">JRO89_XS05G0196800</name>
</gene>
<organism evidence="2 3">
    <name type="scientific">Xanthoceras sorbifolium</name>
    <dbReference type="NCBI Taxonomy" id="99658"/>
    <lineage>
        <taxon>Eukaryota</taxon>
        <taxon>Viridiplantae</taxon>
        <taxon>Streptophyta</taxon>
        <taxon>Embryophyta</taxon>
        <taxon>Tracheophyta</taxon>
        <taxon>Spermatophyta</taxon>
        <taxon>Magnoliopsida</taxon>
        <taxon>eudicotyledons</taxon>
        <taxon>Gunneridae</taxon>
        <taxon>Pentapetalae</taxon>
        <taxon>rosids</taxon>
        <taxon>malvids</taxon>
        <taxon>Sapindales</taxon>
        <taxon>Sapindaceae</taxon>
        <taxon>Xanthoceroideae</taxon>
        <taxon>Xanthoceras</taxon>
    </lineage>
</organism>
<dbReference type="SUPFAM" id="SSF47954">
    <property type="entry name" value="Cyclin-like"/>
    <property type="match status" value="1"/>
</dbReference>